<gene>
    <name evidence="1" type="ORF">AVEN_183311_1</name>
</gene>
<organism evidence="1 2">
    <name type="scientific">Araneus ventricosus</name>
    <name type="common">Orbweaver spider</name>
    <name type="synonym">Epeira ventricosa</name>
    <dbReference type="NCBI Taxonomy" id="182803"/>
    <lineage>
        <taxon>Eukaryota</taxon>
        <taxon>Metazoa</taxon>
        <taxon>Ecdysozoa</taxon>
        <taxon>Arthropoda</taxon>
        <taxon>Chelicerata</taxon>
        <taxon>Arachnida</taxon>
        <taxon>Araneae</taxon>
        <taxon>Araneomorphae</taxon>
        <taxon>Entelegynae</taxon>
        <taxon>Araneoidea</taxon>
        <taxon>Araneidae</taxon>
        <taxon>Araneus</taxon>
    </lineage>
</organism>
<comment type="caution">
    <text evidence="1">The sequence shown here is derived from an EMBL/GenBank/DDBJ whole genome shotgun (WGS) entry which is preliminary data.</text>
</comment>
<evidence type="ECO:0000313" key="1">
    <source>
        <dbReference type="EMBL" id="GBO08728.1"/>
    </source>
</evidence>
<dbReference type="Proteomes" id="UP000499080">
    <property type="component" value="Unassembled WGS sequence"/>
</dbReference>
<reference evidence="1 2" key="1">
    <citation type="journal article" date="2019" name="Sci. Rep.">
        <title>Orb-weaving spider Araneus ventricosus genome elucidates the spidroin gene catalogue.</title>
        <authorList>
            <person name="Kono N."/>
            <person name="Nakamura H."/>
            <person name="Ohtoshi R."/>
            <person name="Moran D.A.P."/>
            <person name="Shinohara A."/>
            <person name="Yoshida Y."/>
            <person name="Fujiwara M."/>
            <person name="Mori M."/>
            <person name="Tomita M."/>
            <person name="Arakawa K."/>
        </authorList>
    </citation>
    <scope>NUCLEOTIDE SEQUENCE [LARGE SCALE GENOMIC DNA]</scope>
</reference>
<protein>
    <submittedName>
        <fullName evidence="1">Uncharacterized protein</fullName>
    </submittedName>
</protein>
<sequence length="146" mass="16343">MPHKVRRFSIVRKYGCGGLMILRSQPSNENVEIVGAGPVSHNAFPHYQRRSVDSRSVSWGEYSVQIIITFQMKMSSGNGELGPRSFAGRLSHRHVSEEKCFRSVLGHGGRLSTTNKKNEAPRILLSFFRQCSGEDSARVGKLPRRA</sequence>
<keyword evidence="2" id="KW-1185">Reference proteome</keyword>
<dbReference type="EMBL" id="BGPR01034382">
    <property type="protein sequence ID" value="GBO08728.1"/>
    <property type="molecule type" value="Genomic_DNA"/>
</dbReference>
<evidence type="ECO:0000313" key="2">
    <source>
        <dbReference type="Proteomes" id="UP000499080"/>
    </source>
</evidence>
<dbReference type="AlphaFoldDB" id="A0A4Y2U7E4"/>
<accession>A0A4Y2U7E4</accession>
<name>A0A4Y2U7E4_ARAVE</name>
<proteinExistence type="predicted"/>